<keyword evidence="2" id="KW-0285">Flavoprotein</keyword>
<evidence type="ECO:0000259" key="5">
    <source>
        <dbReference type="Pfam" id="PF03358"/>
    </source>
</evidence>
<dbReference type="Proteomes" id="UP000028824">
    <property type="component" value="Unassembled WGS sequence"/>
</dbReference>
<reference evidence="6 7" key="1">
    <citation type="submission" date="2014-03" db="EMBL/GenBank/DDBJ databases">
        <title>Genome of Paenirhodobacter enshiensis DW2-9.</title>
        <authorList>
            <person name="Wang D."/>
            <person name="Wang G."/>
        </authorList>
    </citation>
    <scope>NUCLEOTIDE SEQUENCE [LARGE SCALE GENOMIC DNA]</scope>
    <source>
        <strain evidence="6 7">DW2-9</strain>
    </source>
</reference>
<dbReference type="Gene3D" id="3.40.50.360">
    <property type="match status" value="1"/>
</dbReference>
<evidence type="ECO:0000256" key="1">
    <source>
        <dbReference type="ARBA" id="ARBA00005990"/>
    </source>
</evidence>
<keyword evidence="3" id="KW-0288">FMN</keyword>
<dbReference type="eggNOG" id="COG0431">
    <property type="taxonomic scope" value="Bacteria"/>
</dbReference>
<dbReference type="EMBL" id="JFZB01000014">
    <property type="protein sequence ID" value="KFI26460.1"/>
    <property type="molecule type" value="Genomic_DNA"/>
</dbReference>
<dbReference type="AlphaFoldDB" id="A0A086XWR0"/>
<accession>A0A086XWR0</accession>
<dbReference type="Pfam" id="PF03358">
    <property type="entry name" value="FMN_red"/>
    <property type="match status" value="1"/>
</dbReference>
<dbReference type="InterPro" id="IPR051814">
    <property type="entry name" value="NAD(P)H-dep_FMN_reductase"/>
</dbReference>
<dbReference type="RefSeq" id="WP_036637340.1">
    <property type="nucleotide sequence ID" value="NZ_JFZB01000014.1"/>
</dbReference>
<evidence type="ECO:0000256" key="3">
    <source>
        <dbReference type="ARBA" id="ARBA00022643"/>
    </source>
</evidence>
<evidence type="ECO:0000256" key="2">
    <source>
        <dbReference type="ARBA" id="ARBA00022630"/>
    </source>
</evidence>
<dbReference type="PANTHER" id="PTHR43408:SF2">
    <property type="entry name" value="FMN REDUCTASE (NADPH)"/>
    <property type="match status" value="1"/>
</dbReference>
<evidence type="ECO:0000313" key="6">
    <source>
        <dbReference type="EMBL" id="KFI26460.1"/>
    </source>
</evidence>
<feature type="domain" description="NADPH-dependent FMN reductase-like" evidence="5">
    <location>
        <begin position="5"/>
        <end position="145"/>
    </location>
</feature>
<keyword evidence="7" id="KW-1185">Reference proteome</keyword>
<comment type="similarity">
    <text evidence="1">Belongs to the SsuE family.</text>
</comment>
<dbReference type="PANTHER" id="PTHR43408">
    <property type="entry name" value="FMN REDUCTASE (NADPH)"/>
    <property type="match status" value="1"/>
</dbReference>
<evidence type="ECO:0000256" key="4">
    <source>
        <dbReference type="ARBA" id="ARBA00023002"/>
    </source>
</evidence>
<name>A0A086XWR0_9RHOB</name>
<keyword evidence="4" id="KW-0560">Oxidoreductase</keyword>
<sequence>MSGPRFVAFAGSWSRPSRTRRLVETAASRATARFGGSAHVFDIADLGPGFGAARQDGEAAFERHRNAFLAADALIVATPVFKGGYTGLFKHFLDLIEPEALAGKPVLLAACGGGERHALVIEHQLRPLFGFFESVTLPTGVYASAADFAEGVPAAAPLLDRLDRAVGQFVAHLPRTVAVPLRAAV</sequence>
<dbReference type="SUPFAM" id="SSF52218">
    <property type="entry name" value="Flavoproteins"/>
    <property type="match status" value="1"/>
</dbReference>
<gene>
    <name evidence="6" type="ORF">CG50_01650</name>
</gene>
<proteinExistence type="inferred from homology"/>
<comment type="caution">
    <text evidence="6">The sequence shown here is derived from an EMBL/GenBank/DDBJ whole genome shotgun (WGS) entry which is preliminary data.</text>
</comment>
<dbReference type="GO" id="GO:0016491">
    <property type="term" value="F:oxidoreductase activity"/>
    <property type="evidence" value="ECO:0007669"/>
    <property type="project" value="UniProtKB-KW"/>
</dbReference>
<dbReference type="STRING" id="1105367.CG50_01650"/>
<dbReference type="InterPro" id="IPR005025">
    <property type="entry name" value="FMN_Rdtase-like_dom"/>
</dbReference>
<dbReference type="OrthoDB" id="1643408at2"/>
<protein>
    <submittedName>
        <fullName evidence="6">NADPH-dependent FMN reductase</fullName>
    </submittedName>
</protein>
<dbReference type="InterPro" id="IPR029039">
    <property type="entry name" value="Flavoprotein-like_sf"/>
</dbReference>
<organism evidence="6 7">
    <name type="scientific">Paenirhodobacter enshiensis</name>
    <dbReference type="NCBI Taxonomy" id="1105367"/>
    <lineage>
        <taxon>Bacteria</taxon>
        <taxon>Pseudomonadati</taxon>
        <taxon>Pseudomonadota</taxon>
        <taxon>Alphaproteobacteria</taxon>
        <taxon>Rhodobacterales</taxon>
        <taxon>Rhodobacter group</taxon>
        <taxon>Paenirhodobacter</taxon>
    </lineage>
</organism>
<evidence type="ECO:0000313" key="7">
    <source>
        <dbReference type="Proteomes" id="UP000028824"/>
    </source>
</evidence>